<name>A7GBA6_CLOBL</name>
<dbReference type="Proteomes" id="UP000002410">
    <property type="component" value="Chromosome"/>
</dbReference>
<reference evidence="2" key="1">
    <citation type="submission" date="2007-06" db="EMBL/GenBank/DDBJ databases">
        <authorList>
            <person name="Brinkac L.M."/>
            <person name="Daugherty S."/>
            <person name="Dodson R.J."/>
            <person name="Madupu R."/>
            <person name="Brown J.L."/>
            <person name="Bruce D."/>
            <person name="Detter C."/>
            <person name="Munk C."/>
            <person name="Smith L.A."/>
            <person name="Smith T.J."/>
            <person name="White O."/>
            <person name="Brettin T.S."/>
        </authorList>
    </citation>
    <scope>NUCLEOTIDE SEQUENCE [LARGE SCALE GENOMIC DNA]</scope>
    <source>
        <strain evidence="2">Langeland / NCTC 10281 / Type F</strain>
    </source>
</reference>
<dbReference type="KEGG" id="cbf:CLI_0793"/>
<dbReference type="EMBL" id="CP000728">
    <property type="protein sequence ID" value="ABS42014.1"/>
    <property type="molecule type" value="Genomic_DNA"/>
</dbReference>
<proteinExistence type="predicted"/>
<organism evidence="1 2">
    <name type="scientific">Clostridium botulinum (strain Langeland / NCTC 10281 / Type F)</name>
    <dbReference type="NCBI Taxonomy" id="441772"/>
    <lineage>
        <taxon>Bacteria</taxon>
        <taxon>Bacillati</taxon>
        <taxon>Bacillota</taxon>
        <taxon>Clostridia</taxon>
        <taxon>Eubacteriales</taxon>
        <taxon>Clostridiaceae</taxon>
        <taxon>Clostridium</taxon>
    </lineage>
</organism>
<protein>
    <submittedName>
        <fullName evidence="1">Uncharacterized protein</fullName>
    </submittedName>
</protein>
<gene>
    <name evidence="1" type="ordered locus">CLI_0793</name>
</gene>
<dbReference type="AlphaFoldDB" id="A7GBA6"/>
<evidence type="ECO:0000313" key="1">
    <source>
        <dbReference type="EMBL" id="ABS42014.1"/>
    </source>
</evidence>
<evidence type="ECO:0000313" key="2">
    <source>
        <dbReference type="Proteomes" id="UP000002410"/>
    </source>
</evidence>
<accession>A7GBA6</accession>
<dbReference type="RefSeq" id="WP_011987659.1">
    <property type="nucleotide sequence ID" value="NC_009699.1"/>
</dbReference>
<sequence>MCKTFTKVLEGVIKDITIEMEMDVDEKIKKETAVFFCYLNKVFKISIL</sequence>
<dbReference type="HOGENOM" id="CLU_3151106_0_0_9"/>